<dbReference type="EMBL" id="SVCM01000073">
    <property type="protein sequence ID" value="MBE6059765.1"/>
    <property type="molecule type" value="Genomic_DNA"/>
</dbReference>
<evidence type="ECO:0000313" key="2">
    <source>
        <dbReference type="EMBL" id="MBE6059765.1"/>
    </source>
</evidence>
<reference evidence="2" key="1">
    <citation type="submission" date="2019-04" db="EMBL/GenBank/DDBJ databases">
        <title>Evolution of Biomass-Degrading Anaerobic Consortia Revealed by Metagenomics.</title>
        <authorList>
            <person name="Peng X."/>
        </authorList>
    </citation>
    <scope>NUCLEOTIDE SEQUENCE</scope>
    <source>
        <strain evidence="2">SIG254</strain>
    </source>
</reference>
<gene>
    <name evidence="2" type="ORF">E7215_06285</name>
</gene>
<accession>A0A927W734</accession>
<keyword evidence="1" id="KW-0472">Membrane</keyword>
<name>A0A927W734_9CLOT</name>
<sequence>MKVLSDRKILFGIGIGIILGIFFSIPAKIDYKLSDGEIEIRAKKLGMTYPDQIKIDIKAGANND</sequence>
<dbReference type="AlphaFoldDB" id="A0A927W734"/>
<keyword evidence="1" id="KW-0812">Transmembrane</keyword>
<keyword evidence="1" id="KW-1133">Transmembrane helix</keyword>
<evidence type="ECO:0000256" key="1">
    <source>
        <dbReference type="SAM" id="Phobius"/>
    </source>
</evidence>
<feature type="transmembrane region" description="Helical" evidence="1">
    <location>
        <begin position="9"/>
        <end position="27"/>
    </location>
</feature>
<evidence type="ECO:0000313" key="3">
    <source>
        <dbReference type="Proteomes" id="UP000768462"/>
    </source>
</evidence>
<dbReference type="Proteomes" id="UP000768462">
    <property type="component" value="Unassembled WGS sequence"/>
</dbReference>
<organism evidence="2 3">
    <name type="scientific">Clostridium sulfidigenes</name>
    <dbReference type="NCBI Taxonomy" id="318464"/>
    <lineage>
        <taxon>Bacteria</taxon>
        <taxon>Bacillati</taxon>
        <taxon>Bacillota</taxon>
        <taxon>Clostridia</taxon>
        <taxon>Eubacteriales</taxon>
        <taxon>Clostridiaceae</taxon>
        <taxon>Clostridium</taxon>
    </lineage>
</organism>
<proteinExistence type="predicted"/>
<comment type="caution">
    <text evidence="2">The sequence shown here is derived from an EMBL/GenBank/DDBJ whole genome shotgun (WGS) entry which is preliminary data.</text>
</comment>
<protein>
    <submittedName>
        <fullName evidence="2">Uncharacterized protein</fullName>
    </submittedName>
</protein>